<proteinExistence type="predicted"/>
<dbReference type="HOGENOM" id="CLU_1713982_0_0_1"/>
<keyword evidence="2" id="KW-1185">Reference proteome</keyword>
<dbReference type="Proteomes" id="UP000054166">
    <property type="component" value="Unassembled WGS sequence"/>
</dbReference>
<dbReference type="EMBL" id="KN832971">
    <property type="protein sequence ID" value="KIM91527.1"/>
    <property type="molecule type" value="Genomic_DNA"/>
</dbReference>
<evidence type="ECO:0000313" key="1">
    <source>
        <dbReference type="EMBL" id="KIM91527.1"/>
    </source>
</evidence>
<sequence>MPYNRLSHLIFYPSQPSPKLTIFLFHHRPGTETLISSSRLNGIAHITAARRLASVLIMHVSICTRDLLADSKSRKSEGPLILCHNRDCVKKIIAMQLVLLPRLHHLVTGLQLQCGTNSVRDVKVKYRANLIAPGRLPVVFLLLLEHAATLHVR</sequence>
<organism evidence="1 2">
    <name type="scientific">Piloderma croceum (strain F 1598)</name>
    <dbReference type="NCBI Taxonomy" id="765440"/>
    <lineage>
        <taxon>Eukaryota</taxon>
        <taxon>Fungi</taxon>
        <taxon>Dikarya</taxon>
        <taxon>Basidiomycota</taxon>
        <taxon>Agaricomycotina</taxon>
        <taxon>Agaricomycetes</taxon>
        <taxon>Agaricomycetidae</taxon>
        <taxon>Atheliales</taxon>
        <taxon>Atheliaceae</taxon>
        <taxon>Piloderma</taxon>
    </lineage>
</organism>
<reference evidence="1 2" key="1">
    <citation type="submission" date="2014-04" db="EMBL/GenBank/DDBJ databases">
        <authorList>
            <consortium name="DOE Joint Genome Institute"/>
            <person name="Kuo A."/>
            <person name="Tarkka M."/>
            <person name="Buscot F."/>
            <person name="Kohler A."/>
            <person name="Nagy L.G."/>
            <person name="Floudas D."/>
            <person name="Copeland A."/>
            <person name="Barry K.W."/>
            <person name="Cichocki N."/>
            <person name="Veneault-Fourrey C."/>
            <person name="LaButti K."/>
            <person name="Lindquist E.A."/>
            <person name="Lipzen A."/>
            <person name="Lundell T."/>
            <person name="Morin E."/>
            <person name="Murat C."/>
            <person name="Sun H."/>
            <person name="Tunlid A."/>
            <person name="Henrissat B."/>
            <person name="Grigoriev I.V."/>
            <person name="Hibbett D.S."/>
            <person name="Martin F."/>
            <person name="Nordberg H.P."/>
            <person name="Cantor M.N."/>
            <person name="Hua S.X."/>
        </authorList>
    </citation>
    <scope>NUCLEOTIDE SEQUENCE [LARGE SCALE GENOMIC DNA]</scope>
    <source>
        <strain evidence="1 2">F 1598</strain>
    </source>
</reference>
<reference evidence="2" key="2">
    <citation type="submission" date="2015-01" db="EMBL/GenBank/DDBJ databases">
        <title>Evolutionary Origins and Diversification of the Mycorrhizal Mutualists.</title>
        <authorList>
            <consortium name="DOE Joint Genome Institute"/>
            <consortium name="Mycorrhizal Genomics Consortium"/>
            <person name="Kohler A."/>
            <person name="Kuo A."/>
            <person name="Nagy L.G."/>
            <person name="Floudas D."/>
            <person name="Copeland A."/>
            <person name="Barry K.W."/>
            <person name="Cichocki N."/>
            <person name="Veneault-Fourrey C."/>
            <person name="LaButti K."/>
            <person name="Lindquist E.A."/>
            <person name="Lipzen A."/>
            <person name="Lundell T."/>
            <person name="Morin E."/>
            <person name="Murat C."/>
            <person name="Riley R."/>
            <person name="Ohm R."/>
            <person name="Sun H."/>
            <person name="Tunlid A."/>
            <person name="Henrissat B."/>
            <person name="Grigoriev I.V."/>
            <person name="Hibbett D.S."/>
            <person name="Martin F."/>
        </authorList>
    </citation>
    <scope>NUCLEOTIDE SEQUENCE [LARGE SCALE GENOMIC DNA]</scope>
    <source>
        <strain evidence="2">F 1598</strain>
    </source>
</reference>
<dbReference type="InParanoid" id="A0A0C3CP66"/>
<dbReference type="AlphaFoldDB" id="A0A0C3CP66"/>
<evidence type="ECO:0000313" key="2">
    <source>
        <dbReference type="Proteomes" id="UP000054166"/>
    </source>
</evidence>
<gene>
    <name evidence="1" type="ORF">PILCRDRAFT_132273</name>
</gene>
<name>A0A0C3CP66_PILCF</name>
<accession>A0A0C3CP66</accession>
<protein>
    <submittedName>
        <fullName evidence="1">Uncharacterized protein</fullName>
    </submittedName>
</protein>